<comment type="caution">
    <text evidence="2">The sequence shown here is derived from an EMBL/GenBank/DDBJ whole genome shotgun (WGS) entry which is preliminary data.</text>
</comment>
<sequence>MSAAPPPLPIARSTHPPPTQVEFLLSQVRATLRYLSEIGGFDPAVYRQIHSLLAAGVIDPSPLPRTATAAAAAPRTAETQEELGKRNAWLRKTLSETSILPTTVETALSLTAGPLLSDDQKQAIVQLVEFSQKGVANKLTDPTLQKRTLSGAKTAQSSTTRAMAGWSRNLKASRERKKSETEEKKQSKKREKEEKRQIREELKRERHEMIRLRQQQMLQGDASSLRDVASPAASGSSSLGQSLASLQMQQEQESSGSSQISGEDDEERAAIITNHGPINVDSWQTGDALIADTATLTVLSDPVTDPSVESSVGGTNTTFVVEPGLAISCSLVVVRGSQELLQRLPLARDQTSLLLSYPPPENQGASGAHPPPPSHPEVLAIRSQSGTGTPSLAGVAQPPIPPRPNSSKPV</sequence>
<dbReference type="RefSeq" id="XP_029738212.1">
    <property type="nucleotide sequence ID" value="XM_029885646.1"/>
</dbReference>
<dbReference type="AlphaFoldDB" id="A0A4U7KQQ0"/>
<feature type="compositionally biased region" description="Basic and acidic residues" evidence="1">
    <location>
        <begin position="177"/>
        <end position="202"/>
    </location>
</feature>
<gene>
    <name evidence="2" type="ORF">EX895_005052</name>
</gene>
<evidence type="ECO:0000256" key="1">
    <source>
        <dbReference type="SAM" id="MobiDB-lite"/>
    </source>
</evidence>
<accession>A0A4U7KQQ0</accession>
<feature type="region of interest" description="Disordered" evidence="1">
    <location>
        <begin position="354"/>
        <end position="410"/>
    </location>
</feature>
<proteinExistence type="predicted"/>
<evidence type="ECO:0000313" key="2">
    <source>
        <dbReference type="EMBL" id="TKY86227.1"/>
    </source>
</evidence>
<dbReference type="EMBL" id="SRRM01000018">
    <property type="protein sequence ID" value="TKY86227.1"/>
    <property type="molecule type" value="Genomic_DNA"/>
</dbReference>
<organism evidence="2 3">
    <name type="scientific">Sporisorium graminicola</name>
    <dbReference type="NCBI Taxonomy" id="280036"/>
    <lineage>
        <taxon>Eukaryota</taxon>
        <taxon>Fungi</taxon>
        <taxon>Dikarya</taxon>
        <taxon>Basidiomycota</taxon>
        <taxon>Ustilaginomycotina</taxon>
        <taxon>Ustilaginomycetes</taxon>
        <taxon>Ustilaginales</taxon>
        <taxon>Ustilaginaceae</taxon>
        <taxon>Sporisorium</taxon>
    </lineage>
</organism>
<feature type="compositionally biased region" description="Low complexity" evidence="1">
    <location>
        <begin position="229"/>
        <end position="261"/>
    </location>
</feature>
<reference evidence="2 3" key="1">
    <citation type="submission" date="2019-05" db="EMBL/GenBank/DDBJ databases">
        <title>Sporisorium graminicola CBS 10092 draft sequencing and annotation.</title>
        <authorList>
            <person name="Solano-Gonzalez S."/>
            <person name="Caddick M.X."/>
            <person name="Darby A."/>
        </authorList>
    </citation>
    <scope>NUCLEOTIDE SEQUENCE [LARGE SCALE GENOMIC DNA]</scope>
    <source>
        <strain evidence="2 3">CBS 10092</strain>
    </source>
</reference>
<feature type="compositionally biased region" description="Polar residues" evidence="1">
    <location>
        <begin position="148"/>
        <end position="161"/>
    </location>
</feature>
<dbReference type="KEGG" id="sgra:EX895_005052"/>
<keyword evidence="3" id="KW-1185">Reference proteome</keyword>
<evidence type="ECO:0000313" key="3">
    <source>
        <dbReference type="Proteomes" id="UP000306050"/>
    </source>
</evidence>
<dbReference type="GeneID" id="40727947"/>
<name>A0A4U7KQQ0_9BASI</name>
<dbReference type="OrthoDB" id="3358664at2759"/>
<protein>
    <submittedName>
        <fullName evidence="2">Uncharacterized protein</fullName>
    </submittedName>
</protein>
<dbReference type="Proteomes" id="UP000306050">
    <property type="component" value="Chromosome SGRAM_5"/>
</dbReference>
<feature type="region of interest" description="Disordered" evidence="1">
    <location>
        <begin position="217"/>
        <end position="265"/>
    </location>
</feature>
<feature type="region of interest" description="Disordered" evidence="1">
    <location>
        <begin position="148"/>
        <end position="202"/>
    </location>
</feature>